<name>A0AA38CE42_TAXCH</name>
<dbReference type="AlphaFoldDB" id="A0AA38CE42"/>
<feature type="non-terminal residue" evidence="2">
    <location>
        <position position="224"/>
    </location>
</feature>
<proteinExistence type="predicted"/>
<feature type="region of interest" description="Disordered" evidence="1">
    <location>
        <begin position="1"/>
        <end position="21"/>
    </location>
</feature>
<comment type="caution">
    <text evidence="2">The sequence shown here is derived from an EMBL/GenBank/DDBJ whole genome shotgun (WGS) entry which is preliminary data.</text>
</comment>
<reference evidence="2 3" key="1">
    <citation type="journal article" date="2021" name="Nat. Plants">
        <title>The Taxus genome provides insights into paclitaxel biosynthesis.</title>
        <authorList>
            <person name="Xiong X."/>
            <person name="Gou J."/>
            <person name="Liao Q."/>
            <person name="Li Y."/>
            <person name="Zhou Q."/>
            <person name="Bi G."/>
            <person name="Li C."/>
            <person name="Du R."/>
            <person name="Wang X."/>
            <person name="Sun T."/>
            <person name="Guo L."/>
            <person name="Liang H."/>
            <person name="Lu P."/>
            <person name="Wu Y."/>
            <person name="Zhang Z."/>
            <person name="Ro D.K."/>
            <person name="Shang Y."/>
            <person name="Huang S."/>
            <person name="Yan J."/>
        </authorList>
    </citation>
    <scope>NUCLEOTIDE SEQUENCE [LARGE SCALE GENOMIC DNA]</scope>
    <source>
        <strain evidence="2">Ta-2019</strain>
    </source>
</reference>
<sequence length="224" mass="25527">MGHMQGQKTCHSTSRSVLHTAARGQPRTALFGQQRRPFQPSGFLQKELPKTSKDSCQHGKYFKKHVRFKDTTCSCGHVASSIQVQDCFGMGSPDDLLRIKVDVTIEFSISCAWNERKFIEFVVHSNLIVKDEFNIASEFFIPCMWLEKKFMSPIRYAMHSNELVENQCSQFIGHSLEPNPTLGDKTMEEVTIAEAARYLMCKMDKPSSGEMENFVFSKERGRIG</sequence>
<accession>A0AA38CE42</accession>
<evidence type="ECO:0000256" key="1">
    <source>
        <dbReference type="SAM" id="MobiDB-lite"/>
    </source>
</evidence>
<organism evidence="2 3">
    <name type="scientific">Taxus chinensis</name>
    <name type="common">Chinese yew</name>
    <name type="synonym">Taxus wallichiana var. chinensis</name>
    <dbReference type="NCBI Taxonomy" id="29808"/>
    <lineage>
        <taxon>Eukaryota</taxon>
        <taxon>Viridiplantae</taxon>
        <taxon>Streptophyta</taxon>
        <taxon>Embryophyta</taxon>
        <taxon>Tracheophyta</taxon>
        <taxon>Spermatophyta</taxon>
        <taxon>Pinopsida</taxon>
        <taxon>Pinidae</taxon>
        <taxon>Conifers II</taxon>
        <taxon>Cupressales</taxon>
        <taxon>Taxaceae</taxon>
        <taxon>Taxus</taxon>
    </lineage>
</organism>
<dbReference type="Proteomes" id="UP000824469">
    <property type="component" value="Unassembled WGS sequence"/>
</dbReference>
<dbReference type="EMBL" id="JAHRHJ020000011">
    <property type="protein sequence ID" value="KAH9294663.1"/>
    <property type="molecule type" value="Genomic_DNA"/>
</dbReference>
<keyword evidence="3" id="KW-1185">Reference proteome</keyword>
<evidence type="ECO:0000313" key="2">
    <source>
        <dbReference type="EMBL" id="KAH9294663.1"/>
    </source>
</evidence>
<feature type="compositionally biased region" description="Polar residues" evidence="1">
    <location>
        <begin position="1"/>
        <end position="17"/>
    </location>
</feature>
<protein>
    <submittedName>
        <fullName evidence="2">Uncharacterized protein</fullName>
    </submittedName>
</protein>
<gene>
    <name evidence="2" type="ORF">KI387_038251</name>
</gene>
<evidence type="ECO:0000313" key="3">
    <source>
        <dbReference type="Proteomes" id="UP000824469"/>
    </source>
</evidence>